<organism evidence="2 3">
    <name type="scientific">Neorhizobium galegae bv. officinalis bv. officinalis str. HAMBI 1141</name>
    <dbReference type="NCBI Taxonomy" id="1028801"/>
    <lineage>
        <taxon>Bacteria</taxon>
        <taxon>Pseudomonadati</taxon>
        <taxon>Pseudomonadota</taxon>
        <taxon>Alphaproteobacteria</taxon>
        <taxon>Hyphomicrobiales</taxon>
        <taxon>Rhizobiaceae</taxon>
        <taxon>Rhizobium/Agrobacterium group</taxon>
        <taxon>Neorhizobium</taxon>
    </lineage>
</organism>
<name>A0A068T7E7_NEOGA</name>
<evidence type="ECO:0000313" key="2">
    <source>
        <dbReference type="EMBL" id="CDN53971.1"/>
    </source>
</evidence>
<reference evidence="3" key="1">
    <citation type="journal article" date="2014" name="BMC Genomics">
        <title>Genome sequencing of two Neorhizobium galegae strains reveals a noeT gene responsible for the unusual acetylation of the nodulation factors.</title>
        <authorList>
            <person name="Osterman J."/>
            <person name="Marsh J."/>
            <person name="Laine P.K."/>
            <person name="Zeng Z."/>
            <person name="Alatalo E."/>
            <person name="Sullivan J.T."/>
            <person name="Young J.P."/>
            <person name="Thomas-Oates J."/>
            <person name="Paulin L."/>
            <person name="Lindstrom K."/>
        </authorList>
    </citation>
    <scope>NUCLEOTIDE SEQUENCE [LARGE SCALE GENOMIC DNA]</scope>
    <source>
        <strain evidence="3">HAMBI 1141</strain>
    </source>
</reference>
<sequence>MGCWALPLAGFSGVASGVAARLVAGGCGFGVSACFPAGASFGCWASRRAGASGAASGVAARLLAGRSGFGVSACFSAGAAFGCWASLAAGGSAGGSAARAGGAAEHRFRPAPGRSPAAGGADVPARAPRLPDARPAAPGVVLLRGGQLRAARLPEERLREAQPHGGRLPAQPCAGAAAVPAAEPGAALAAVRPEPAAAPPGACGVGAAVPRLPAHPEE</sequence>
<feature type="region of interest" description="Disordered" evidence="1">
    <location>
        <begin position="195"/>
        <end position="218"/>
    </location>
</feature>
<gene>
    <name evidence="2" type="ORF">RG1141_CH16280</name>
</gene>
<feature type="compositionally biased region" description="Low complexity" evidence="1">
    <location>
        <begin position="110"/>
        <end position="136"/>
    </location>
</feature>
<evidence type="ECO:0000256" key="1">
    <source>
        <dbReference type="SAM" id="MobiDB-lite"/>
    </source>
</evidence>
<proteinExistence type="predicted"/>
<dbReference type="EMBL" id="HG938355">
    <property type="protein sequence ID" value="CDN53971.1"/>
    <property type="molecule type" value="Genomic_DNA"/>
</dbReference>
<dbReference type="HOGENOM" id="CLU_1265830_0_0_5"/>
<feature type="compositionally biased region" description="Low complexity" evidence="1">
    <location>
        <begin position="195"/>
        <end position="210"/>
    </location>
</feature>
<dbReference type="AlphaFoldDB" id="A0A068T7E7"/>
<accession>A0A068T7E7</accession>
<feature type="region of interest" description="Disordered" evidence="1">
    <location>
        <begin position="104"/>
        <end position="136"/>
    </location>
</feature>
<dbReference type="KEGG" id="ngl:RG1141_CH16280"/>
<evidence type="ECO:0000313" key="3">
    <source>
        <dbReference type="Proteomes" id="UP000028186"/>
    </source>
</evidence>
<protein>
    <submittedName>
        <fullName evidence="2">Uncharacterized protein</fullName>
    </submittedName>
</protein>
<dbReference type="Proteomes" id="UP000028186">
    <property type="component" value="Chromosome I"/>
</dbReference>